<gene>
    <name evidence="2" type="ORF">HD593_003305</name>
</gene>
<reference evidence="2 3" key="1">
    <citation type="submission" date="2020-08" db="EMBL/GenBank/DDBJ databases">
        <title>Sequencing the genomes of 1000 actinobacteria strains.</title>
        <authorList>
            <person name="Klenk H.-P."/>
        </authorList>
    </citation>
    <scope>NUCLEOTIDE SEQUENCE [LARGE SCALE GENOMIC DNA]</scope>
    <source>
        <strain evidence="2 3">DSM 43768</strain>
    </source>
</reference>
<dbReference type="Proteomes" id="UP000565579">
    <property type="component" value="Unassembled WGS sequence"/>
</dbReference>
<feature type="compositionally biased region" description="Basic and acidic residues" evidence="1">
    <location>
        <begin position="15"/>
        <end position="38"/>
    </location>
</feature>
<protein>
    <submittedName>
        <fullName evidence="2">Uncharacterized protein</fullName>
    </submittedName>
</protein>
<dbReference type="RefSeq" id="WP_185102990.1">
    <property type="nucleotide sequence ID" value="NZ_BAAAXY010000101.1"/>
</dbReference>
<feature type="region of interest" description="Disordered" evidence="1">
    <location>
        <begin position="1"/>
        <end position="54"/>
    </location>
</feature>
<sequence>MSDTPRRRSIQWQDDTEHLKNRRDPVHRIASEAPRPSEPETPQQSHPRDTNEAP</sequence>
<comment type="caution">
    <text evidence="2">The sequence shown here is derived from an EMBL/GenBank/DDBJ whole genome shotgun (WGS) entry which is preliminary data.</text>
</comment>
<dbReference type="AlphaFoldDB" id="A0A7X0NRZ2"/>
<organism evidence="2 3">
    <name type="scientific">Nonomuraea rubra</name>
    <dbReference type="NCBI Taxonomy" id="46180"/>
    <lineage>
        <taxon>Bacteria</taxon>
        <taxon>Bacillati</taxon>
        <taxon>Actinomycetota</taxon>
        <taxon>Actinomycetes</taxon>
        <taxon>Streptosporangiales</taxon>
        <taxon>Streptosporangiaceae</taxon>
        <taxon>Nonomuraea</taxon>
    </lineage>
</organism>
<accession>A0A7X0NRZ2</accession>
<dbReference type="EMBL" id="JACHMI010000001">
    <property type="protein sequence ID" value="MBB6548510.1"/>
    <property type="molecule type" value="Genomic_DNA"/>
</dbReference>
<name>A0A7X0NRZ2_9ACTN</name>
<evidence type="ECO:0000256" key="1">
    <source>
        <dbReference type="SAM" id="MobiDB-lite"/>
    </source>
</evidence>
<keyword evidence="3" id="KW-1185">Reference proteome</keyword>
<proteinExistence type="predicted"/>
<evidence type="ECO:0000313" key="2">
    <source>
        <dbReference type="EMBL" id="MBB6548510.1"/>
    </source>
</evidence>
<evidence type="ECO:0000313" key="3">
    <source>
        <dbReference type="Proteomes" id="UP000565579"/>
    </source>
</evidence>